<organism evidence="1 2">
    <name type="scientific">Prunus yedoensis var. nudiflora</name>
    <dbReference type="NCBI Taxonomy" id="2094558"/>
    <lineage>
        <taxon>Eukaryota</taxon>
        <taxon>Viridiplantae</taxon>
        <taxon>Streptophyta</taxon>
        <taxon>Embryophyta</taxon>
        <taxon>Tracheophyta</taxon>
        <taxon>Spermatophyta</taxon>
        <taxon>Magnoliopsida</taxon>
        <taxon>eudicotyledons</taxon>
        <taxon>Gunneridae</taxon>
        <taxon>Pentapetalae</taxon>
        <taxon>rosids</taxon>
        <taxon>fabids</taxon>
        <taxon>Rosales</taxon>
        <taxon>Rosaceae</taxon>
        <taxon>Amygdaloideae</taxon>
        <taxon>Amygdaleae</taxon>
        <taxon>Prunus</taxon>
    </lineage>
</organism>
<accession>A0A314UQP4</accession>
<sequence>MAKSDEGKKVGAPAGLRDGILPCVLISLGSLKDFCLELAPKPPSSPSRVGSPSSLVIFLSQPSAKTDAAFLF</sequence>
<dbReference type="AlphaFoldDB" id="A0A314UQP4"/>
<comment type="caution">
    <text evidence="1">The sequence shown here is derived from an EMBL/GenBank/DDBJ whole genome shotgun (WGS) entry which is preliminary data.</text>
</comment>
<protein>
    <submittedName>
        <fullName evidence="1">Uncharacterized protein</fullName>
    </submittedName>
</protein>
<evidence type="ECO:0000313" key="1">
    <source>
        <dbReference type="EMBL" id="PQM39843.1"/>
    </source>
</evidence>
<name>A0A314UQP4_PRUYE</name>
<keyword evidence="2" id="KW-1185">Reference proteome</keyword>
<gene>
    <name evidence="1" type="ORF">Pyn_33993</name>
</gene>
<evidence type="ECO:0000313" key="2">
    <source>
        <dbReference type="Proteomes" id="UP000250321"/>
    </source>
</evidence>
<dbReference type="EMBL" id="PJQY01003145">
    <property type="protein sequence ID" value="PQM39843.1"/>
    <property type="molecule type" value="Genomic_DNA"/>
</dbReference>
<dbReference type="Proteomes" id="UP000250321">
    <property type="component" value="Unassembled WGS sequence"/>
</dbReference>
<reference evidence="1 2" key="1">
    <citation type="submission" date="2018-02" db="EMBL/GenBank/DDBJ databases">
        <title>Draft genome of wild Prunus yedoensis var. nudiflora.</title>
        <authorList>
            <person name="Baek S."/>
            <person name="Kim J.-H."/>
            <person name="Choi K."/>
            <person name="Kim G.-B."/>
            <person name="Cho A."/>
            <person name="Jang H."/>
            <person name="Shin C.-H."/>
            <person name="Yu H.-J."/>
            <person name="Mun J.-H."/>
        </authorList>
    </citation>
    <scope>NUCLEOTIDE SEQUENCE [LARGE SCALE GENOMIC DNA]</scope>
    <source>
        <strain evidence="2">cv. Jeju island</strain>
        <tissue evidence="1">Leaf</tissue>
    </source>
</reference>
<proteinExistence type="predicted"/>